<evidence type="ECO:0000256" key="9">
    <source>
        <dbReference type="ARBA" id="ARBA00023027"/>
    </source>
</evidence>
<reference evidence="13 14" key="1">
    <citation type="submission" date="2017-09" db="EMBL/GenBank/DDBJ databases">
        <title>Genomics of the genus Arcobacter.</title>
        <authorList>
            <person name="Perez-Cataluna A."/>
            <person name="Figueras M.J."/>
            <person name="Salas-Masso N."/>
        </authorList>
    </citation>
    <scope>NUCLEOTIDE SEQUENCE [LARGE SCALE GENOMIC DNA]</scope>
    <source>
        <strain evidence="13 14">CECT 7386</strain>
    </source>
</reference>
<evidence type="ECO:0000256" key="1">
    <source>
        <dbReference type="ARBA" id="ARBA00002324"/>
    </source>
</evidence>
<protein>
    <recommendedName>
        <fullName evidence="11">Probable nicotinate-nucleotide adenylyltransferase</fullName>
        <ecNumber evidence="11">2.7.7.18</ecNumber>
    </recommendedName>
    <alternativeName>
        <fullName evidence="11">Deamido-NAD(+) diphosphorylase</fullName>
    </alternativeName>
    <alternativeName>
        <fullName evidence="11">Deamido-NAD(+) pyrophosphorylase</fullName>
    </alternativeName>
    <alternativeName>
        <fullName evidence="11">Nicotinate mononucleotide adenylyltransferase</fullName>
        <shortName evidence="11">NaMN adenylyltransferase</shortName>
    </alternativeName>
</protein>
<sequence length="181" mass="21390">MRIALFGGSFDPPHIAHEKIVIKALESLEIDKLFIVPTYLNPFKQNFHLEPEKRYALLKKIFKDYEKVKVLDFEILQKRKVSTYETIQYLKNNYKLSKIYLIIGSDNFKNLNTWNNYDKLKNEVEFIVAKRVGFLNENFDNIKTLDIDIDISSTNLRENINLDYIPKKIKDDIKSLLKKGN</sequence>
<dbReference type="InterPro" id="IPR005248">
    <property type="entry name" value="NadD/NMNAT"/>
</dbReference>
<keyword evidence="9 11" id="KW-0520">NAD</keyword>
<dbReference type="EMBL" id="NXID01000050">
    <property type="protein sequence ID" value="RXK14826.1"/>
    <property type="molecule type" value="Genomic_DNA"/>
</dbReference>
<evidence type="ECO:0000256" key="10">
    <source>
        <dbReference type="ARBA" id="ARBA00048721"/>
    </source>
</evidence>
<dbReference type="Proteomes" id="UP000290092">
    <property type="component" value="Unassembled WGS sequence"/>
</dbReference>
<dbReference type="Pfam" id="PF01467">
    <property type="entry name" value="CTP_transf_like"/>
    <property type="match status" value="1"/>
</dbReference>
<evidence type="ECO:0000256" key="4">
    <source>
        <dbReference type="ARBA" id="ARBA00022642"/>
    </source>
</evidence>
<keyword evidence="6 11" id="KW-0548">Nucleotidyltransferase</keyword>
<evidence type="ECO:0000256" key="7">
    <source>
        <dbReference type="ARBA" id="ARBA00022741"/>
    </source>
</evidence>
<dbReference type="KEGG" id="amyt:AMYT_0295"/>
<comment type="pathway">
    <text evidence="2 11">Cofactor biosynthesis; NAD(+) biosynthesis; deamido-NAD(+) from nicotinate D-ribonucleotide: step 1/1.</text>
</comment>
<accession>A0AAX2AF53</accession>
<dbReference type="Gene3D" id="3.40.50.620">
    <property type="entry name" value="HUPs"/>
    <property type="match status" value="1"/>
</dbReference>
<dbReference type="AlphaFoldDB" id="A0AAX2AF53"/>
<evidence type="ECO:0000256" key="6">
    <source>
        <dbReference type="ARBA" id="ARBA00022695"/>
    </source>
</evidence>
<dbReference type="InterPro" id="IPR004821">
    <property type="entry name" value="Cyt_trans-like"/>
</dbReference>
<keyword evidence="5 11" id="KW-0808">Transferase</keyword>
<dbReference type="EC" id="2.7.7.18" evidence="11"/>
<keyword evidence="14" id="KW-1185">Reference proteome</keyword>
<comment type="caution">
    <text evidence="13">The sequence shown here is derived from an EMBL/GenBank/DDBJ whole genome shotgun (WGS) entry which is preliminary data.</text>
</comment>
<evidence type="ECO:0000256" key="11">
    <source>
        <dbReference type="HAMAP-Rule" id="MF_00244"/>
    </source>
</evidence>
<name>A0AAX2AF53_9BACT</name>
<dbReference type="SUPFAM" id="SSF52374">
    <property type="entry name" value="Nucleotidylyl transferase"/>
    <property type="match status" value="1"/>
</dbReference>
<comment type="catalytic activity">
    <reaction evidence="10 11">
        <text>nicotinate beta-D-ribonucleotide + ATP + H(+) = deamido-NAD(+) + diphosphate</text>
        <dbReference type="Rhea" id="RHEA:22860"/>
        <dbReference type="ChEBI" id="CHEBI:15378"/>
        <dbReference type="ChEBI" id="CHEBI:30616"/>
        <dbReference type="ChEBI" id="CHEBI:33019"/>
        <dbReference type="ChEBI" id="CHEBI:57502"/>
        <dbReference type="ChEBI" id="CHEBI:58437"/>
        <dbReference type="EC" id="2.7.7.18"/>
    </reaction>
</comment>
<comment type="function">
    <text evidence="1 11">Catalyzes the reversible adenylation of nicotinate mononucleotide (NaMN) to nicotinic acid adenine dinucleotide (NaAD).</text>
</comment>
<evidence type="ECO:0000256" key="3">
    <source>
        <dbReference type="ARBA" id="ARBA00009014"/>
    </source>
</evidence>
<dbReference type="PANTHER" id="PTHR39321:SF3">
    <property type="entry name" value="PHOSPHOPANTETHEINE ADENYLYLTRANSFERASE"/>
    <property type="match status" value="1"/>
</dbReference>
<evidence type="ECO:0000313" key="14">
    <source>
        <dbReference type="Proteomes" id="UP000290092"/>
    </source>
</evidence>
<dbReference type="GO" id="GO:0009435">
    <property type="term" value="P:NAD+ biosynthetic process"/>
    <property type="evidence" value="ECO:0007669"/>
    <property type="project" value="UniProtKB-UniRule"/>
</dbReference>
<evidence type="ECO:0000259" key="12">
    <source>
        <dbReference type="Pfam" id="PF01467"/>
    </source>
</evidence>
<evidence type="ECO:0000256" key="5">
    <source>
        <dbReference type="ARBA" id="ARBA00022679"/>
    </source>
</evidence>
<dbReference type="RefSeq" id="WP_114840793.1">
    <property type="nucleotide sequence ID" value="NZ_CP031219.1"/>
</dbReference>
<keyword evidence="8 11" id="KW-0067">ATP-binding</keyword>
<comment type="similarity">
    <text evidence="3 11">Belongs to the NadD family.</text>
</comment>
<feature type="domain" description="Cytidyltransferase-like" evidence="12">
    <location>
        <begin position="5"/>
        <end position="158"/>
    </location>
</feature>
<dbReference type="GO" id="GO:0005524">
    <property type="term" value="F:ATP binding"/>
    <property type="evidence" value="ECO:0007669"/>
    <property type="project" value="UniProtKB-KW"/>
</dbReference>
<dbReference type="NCBIfam" id="TIGR00482">
    <property type="entry name" value="nicotinate (nicotinamide) nucleotide adenylyltransferase"/>
    <property type="match status" value="1"/>
</dbReference>
<dbReference type="PANTHER" id="PTHR39321">
    <property type="entry name" value="NICOTINATE-NUCLEOTIDE ADENYLYLTRANSFERASE-RELATED"/>
    <property type="match status" value="1"/>
</dbReference>
<evidence type="ECO:0000313" key="13">
    <source>
        <dbReference type="EMBL" id="RXK14826.1"/>
    </source>
</evidence>
<dbReference type="InterPro" id="IPR014729">
    <property type="entry name" value="Rossmann-like_a/b/a_fold"/>
</dbReference>
<gene>
    <name evidence="11 13" type="primary">nadD</name>
    <name evidence="13" type="ORF">CP985_11770</name>
</gene>
<organism evidence="13 14">
    <name type="scientific">Malaciobacter mytili LMG 24559</name>
    <dbReference type="NCBI Taxonomy" id="1032238"/>
    <lineage>
        <taxon>Bacteria</taxon>
        <taxon>Pseudomonadati</taxon>
        <taxon>Campylobacterota</taxon>
        <taxon>Epsilonproteobacteria</taxon>
        <taxon>Campylobacterales</taxon>
        <taxon>Arcobacteraceae</taxon>
        <taxon>Malaciobacter</taxon>
    </lineage>
</organism>
<evidence type="ECO:0000256" key="2">
    <source>
        <dbReference type="ARBA" id="ARBA00005019"/>
    </source>
</evidence>
<dbReference type="HAMAP" id="MF_00244">
    <property type="entry name" value="NaMN_adenylyltr"/>
    <property type="match status" value="1"/>
</dbReference>
<dbReference type="GO" id="GO:0004515">
    <property type="term" value="F:nicotinate-nucleotide adenylyltransferase activity"/>
    <property type="evidence" value="ECO:0007669"/>
    <property type="project" value="UniProtKB-UniRule"/>
</dbReference>
<dbReference type="CDD" id="cd02165">
    <property type="entry name" value="NMNAT"/>
    <property type="match status" value="1"/>
</dbReference>
<proteinExistence type="inferred from homology"/>
<keyword evidence="4 11" id="KW-0662">Pyridine nucleotide biosynthesis</keyword>
<keyword evidence="7 11" id="KW-0547">Nucleotide-binding</keyword>
<evidence type="ECO:0000256" key="8">
    <source>
        <dbReference type="ARBA" id="ARBA00022840"/>
    </source>
</evidence>